<dbReference type="HOGENOM" id="CLU_062064_0_0_1"/>
<feature type="compositionally biased region" description="Low complexity" evidence="1">
    <location>
        <begin position="1"/>
        <end position="14"/>
    </location>
</feature>
<evidence type="ECO:0000313" key="2">
    <source>
        <dbReference type="EMBL" id="KIO07261.1"/>
    </source>
</evidence>
<feature type="region of interest" description="Disordered" evidence="1">
    <location>
        <begin position="248"/>
        <end position="286"/>
    </location>
</feature>
<protein>
    <submittedName>
        <fullName evidence="2">Uncharacterized protein</fullName>
    </submittedName>
</protein>
<proteinExistence type="predicted"/>
<feature type="region of interest" description="Disordered" evidence="1">
    <location>
        <begin position="112"/>
        <end position="151"/>
    </location>
</feature>
<gene>
    <name evidence="2" type="ORF">M404DRAFT_23708</name>
</gene>
<dbReference type="EMBL" id="KN831960">
    <property type="protein sequence ID" value="KIO07261.1"/>
    <property type="molecule type" value="Genomic_DNA"/>
</dbReference>
<feature type="compositionally biased region" description="Basic residues" evidence="1">
    <location>
        <begin position="112"/>
        <end position="121"/>
    </location>
</feature>
<feature type="compositionally biased region" description="Basic and acidic residues" evidence="1">
    <location>
        <begin position="267"/>
        <end position="286"/>
    </location>
</feature>
<dbReference type="OrthoDB" id="2710699at2759"/>
<evidence type="ECO:0000256" key="1">
    <source>
        <dbReference type="SAM" id="MobiDB-lite"/>
    </source>
</evidence>
<name>A0A0C3PG02_PISTI</name>
<feature type="region of interest" description="Disordered" evidence="1">
    <location>
        <begin position="1"/>
        <end position="22"/>
    </location>
</feature>
<sequence>MSSQQQSRTPQQTPGHSHNYSQVVDESLVILTNDLTNTEMEKTTEKACQWEEAEWREREHKVECKAKWEEAKQCKVEEAWLEAEWRQQEEESQRKKVAEEEEVQKKQVVNMKKRPQGKGKVRAMEMDEADDEWEAGGEEDEPAIPHEGPSGAEVPMWWVEWEWKKLQAMERQAEVHEIPALAFERMGEAAEQMADATEQIAKEWGLYHTWVEWAEMRRREDACEARVAKFECTGGGWKRSQLEVAEEKYEEVDEGAEGDNKEEEEVREVQGGREGQEGGREQVMEE</sequence>
<reference evidence="2 3" key="1">
    <citation type="submission" date="2014-04" db="EMBL/GenBank/DDBJ databases">
        <authorList>
            <consortium name="DOE Joint Genome Institute"/>
            <person name="Kuo A."/>
            <person name="Kohler A."/>
            <person name="Costa M.D."/>
            <person name="Nagy L.G."/>
            <person name="Floudas D."/>
            <person name="Copeland A."/>
            <person name="Barry K.W."/>
            <person name="Cichocki N."/>
            <person name="Veneault-Fourrey C."/>
            <person name="LaButti K."/>
            <person name="Lindquist E.A."/>
            <person name="Lipzen A."/>
            <person name="Lundell T."/>
            <person name="Morin E."/>
            <person name="Murat C."/>
            <person name="Sun H."/>
            <person name="Tunlid A."/>
            <person name="Henrissat B."/>
            <person name="Grigoriev I.V."/>
            <person name="Hibbett D.S."/>
            <person name="Martin F."/>
            <person name="Nordberg H.P."/>
            <person name="Cantor M.N."/>
            <person name="Hua S.X."/>
        </authorList>
    </citation>
    <scope>NUCLEOTIDE SEQUENCE [LARGE SCALE GENOMIC DNA]</scope>
    <source>
        <strain evidence="2 3">Marx 270</strain>
    </source>
</reference>
<dbReference type="InParanoid" id="A0A0C3PG02"/>
<keyword evidence="3" id="KW-1185">Reference proteome</keyword>
<feature type="compositionally biased region" description="Acidic residues" evidence="1">
    <location>
        <begin position="126"/>
        <end position="142"/>
    </location>
</feature>
<reference evidence="3" key="2">
    <citation type="submission" date="2015-01" db="EMBL/GenBank/DDBJ databases">
        <title>Evolutionary Origins and Diversification of the Mycorrhizal Mutualists.</title>
        <authorList>
            <consortium name="DOE Joint Genome Institute"/>
            <consortium name="Mycorrhizal Genomics Consortium"/>
            <person name="Kohler A."/>
            <person name="Kuo A."/>
            <person name="Nagy L.G."/>
            <person name="Floudas D."/>
            <person name="Copeland A."/>
            <person name="Barry K.W."/>
            <person name="Cichocki N."/>
            <person name="Veneault-Fourrey C."/>
            <person name="LaButti K."/>
            <person name="Lindquist E.A."/>
            <person name="Lipzen A."/>
            <person name="Lundell T."/>
            <person name="Morin E."/>
            <person name="Murat C."/>
            <person name="Riley R."/>
            <person name="Ohm R."/>
            <person name="Sun H."/>
            <person name="Tunlid A."/>
            <person name="Henrissat B."/>
            <person name="Grigoriev I.V."/>
            <person name="Hibbett D.S."/>
            <person name="Martin F."/>
        </authorList>
    </citation>
    <scope>NUCLEOTIDE SEQUENCE [LARGE SCALE GENOMIC DNA]</scope>
    <source>
        <strain evidence="3">Marx 270</strain>
    </source>
</reference>
<dbReference type="AlphaFoldDB" id="A0A0C3PG02"/>
<evidence type="ECO:0000313" key="3">
    <source>
        <dbReference type="Proteomes" id="UP000054217"/>
    </source>
</evidence>
<accession>A0A0C3PG02</accession>
<dbReference type="Proteomes" id="UP000054217">
    <property type="component" value="Unassembled WGS sequence"/>
</dbReference>
<organism evidence="2 3">
    <name type="scientific">Pisolithus tinctorius Marx 270</name>
    <dbReference type="NCBI Taxonomy" id="870435"/>
    <lineage>
        <taxon>Eukaryota</taxon>
        <taxon>Fungi</taxon>
        <taxon>Dikarya</taxon>
        <taxon>Basidiomycota</taxon>
        <taxon>Agaricomycotina</taxon>
        <taxon>Agaricomycetes</taxon>
        <taxon>Agaricomycetidae</taxon>
        <taxon>Boletales</taxon>
        <taxon>Sclerodermatineae</taxon>
        <taxon>Pisolithaceae</taxon>
        <taxon>Pisolithus</taxon>
    </lineage>
</organism>
<feature type="compositionally biased region" description="Acidic residues" evidence="1">
    <location>
        <begin position="248"/>
        <end position="266"/>
    </location>
</feature>